<evidence type="ECO:0000256" key="2">
    <source>
        <dbReference type="SAM" id="MobiDB-lite"/>
    </source>
</evidence>
<keyword evidence="1" id="KW-0175">Coiled coil</keyword>
<dbReference type="Proteomes" id="UP000077202">
    <property type="component" value="Unassembled WGS sequence"/>
</dbReference>
<sequence length="205" mass="23334">MCRVGRRTCGGLCFSNENAHKVTVDLMARLEKSREAYDAAVKRSERLIITAKRREKMHVKELAKLGKAQMRSQEAQRRMEKAEEAYCQLRKQSTDELKLRLEKCLNGFAMWGLQWVKWLKLDLLEQRLMSAKTNGSARHKQIIELVNTFSEGLNDARQNVEVEIVNMLRLLGVDSSSDDAVTVTSDGTTPKTNSPQAVEIQELPL</sequence>
<feature type="coiled-coil region" evidence="1">
    <location>
        <begin position="27"/>
        <end position="92"/>
    </location>
</feature>
<gene>
    <name evidence="3" type="ORF">AXG93_3671s1050</name>
</gene>
<name>A0A176WJL7_MARPO</name>
<organism evidence="3 4">
    <name type="scientific">Marchantia polymorpha subsp. ruderalis</name>
    <dbReference type="NCBI Taxonomy" id="1480154"/>
    <lineage>
        <taxon>Eukaryota</taxon>
        <taxon>Viridiplantae</taxon>
        <taxon>Streptophyta</taxon>
        <taxon>Embryophyta</taxon>
        <taxon>Marchantiophyta</taxon>
        <taxon>Marchantiopsida</taxon>
        <taxon>Marchantiidae</taxon>
        <taxon>Marchantiales</taxon>
        <taxon>Marchantiaceae</taxon>
        <taxon>Marchantia</taxon>
    </lineage>
</organism>
<evidence type="ECO:0000313" key="4">
    <source>
        <dbReference type="Proteomes" id="UP000077202"/>
    </source>
</evidence>
<proteinExistence type="predicted"/>
<dbReference type="EMBL" id="LVLJ01000837">
    <property type="protein sequence ID" value="OAE32386.1"/>
    <property type="molecule type" value="Genomic_DNA"/>
</dbReference>
<dbReference type="AlphaFoldDB" id="A0A176WJL7"/>
<keyword evidence="4" id="KW-1185">Reference proteome</keyword>
<evidence type="ECO:0000313" key="3">
    <source>
        <dbReference type="EMBL" id="OAE32386.1"/>
    </source>
</evidence>
<feature type="region of interest" description="Disordered" evidence="2">
    <location>
        <begin position="178"/>
        <end position="199"/>
    </location>
</feature>
<reference evidence="3" key="1">
    <citation type="submission" date="2016-03" db="EMBL/GenBank/DDBJ databases">
        <title>Mechanisms controlling the formation of the plant cell surface in tip-growing cells are functionally conserved among land plants.</title>
        <authorList>
            <person name="Honkanen S."/>
            <person name="Jones V.A."/>
            <person name="Morieri G."/>
            <person name="Champion C."/>
            <person name="Hetherington A.J."/>
            <person name="Kelly S."/>
            <person name="Saint-Marcoux D."/>
            <person name="Proust H."/>
            <person name="Prescott H."/>
            <person name="Dolan L."/>
        </authorList>
    </citation>
    <scope>NUCLEOTIDE SEQUENCE [LARGE SCALE GENOMIC DNA]</scope>
    <source>
        <tissue evidence="3">Whole gametophyte</tissue>
    </source>
</reference>
<evidence type="ECO:0000256" key="1">
    <source>
        <dbReference type="SAM" id="Coils"/>
    </source>
</evidence>
<protein>
    <submittedName>
        <fullName evidence="3">Uncharacterized protein</fullName>
    </submittedName>
</protein>
<accession>A0A176WJL7</accession>
<feature type="compositionally biased region" description="Low complexity" evidence="2">
    <location>
        <begin position="178"/>
        <end position="189"/>
    </location>
</feature>
<comment type="caution">
    <text evidence="3">The sequence shown here is derived from an EMBL/GenBank/DDBJ whole genome shotgun (WGS) entry which is preliminary data.</text>
</comment>